<evidence type="ECO:0000313" key="1">
    <source>
        <dbReference type="EMBL" id="HJG41083.1"/>
    </source>
</evidence>
<gene>
    <name evidence="1" type="ORF">K8U73_01625</name>
</gene>
<dbReference type="EMBL" id="DYUX01000004">
    <property type="protein sequence ID" value="HJG41083.1"/>
    <property type="molecule type" value="Genomic_DNA"/>
</dbReference>
<organism evidence="1 2">
    <name type="scientific">Bifidobacterium pullorum subsp. gallinarum</name>
    <dbReference type="NCBI Taxonomy" id="78344"/>
    <lineage>
        <taxon>Bacteria</taxon>
        <taxon>Bacillati</taxon>
        <taxon>Actinomycetota</taxon>
        <taxon>Actinomycetes</taxon>
        <taxon>Bifidobacteriales</taxon>
        <taxon>Bifidobacteriaceae</taxon>
        <taxon>Bifidobacterium</taxon>
    </lineage>
</organism>
<comment type="caution">
    <text evidence="1">The sequence shown here is derived from an EMBL/GenBank/DDBJ whole genome shotgun (WGS) entry which is preliminary data.</text>
</comment>
<protein>
    <submittedName>
        <fullName evidence="1">Uncharacterized protein</fullName>
    </submittedName>
</protein>
<evidence type="ECO:0000313" key="2">
    <source>
        <dbReference type="Proteomes" id="UP000786560"/>
    </source>
</evidence>
<proteinExistence type="predicted"/>
<name>A0A921IV54_9BIFI</name>
<reference evidence="1" key="2">
    <citation type="submission" date="2021-09" db="EMBL/GenBank/DDBJ databases">
        <authorList>
            <person name="Gilroy R."/>
        </authorList>
    </citation>
    <scope>NUCLEOTIDE SEQUENCE</scope>
    <source>
        <strain evidence="1">ChiBcolR7-4860</strain>
    </source>
</reference>
<dbReference type="Proteomes" id="UP000786560">
    <property type="component" value="Unassembled WGS sequence"/>
</dbReference>
<accession>A0A921IV54</accession>
<reference evidence="1" key="1">
    <citation type="journal article" date="2021" name="PeerJ">
        <title>Extensive microbial diversity within the chicken gut microbiome revealed by metagenomics and culture.</title>
        <authorList>
            <person name="Gilroy R."/>
            <person name="Ravi A."/>
            <person name="Getino M."/>
            <person name="Pursley I."/>
            <person name="Horton D.L."/>
            <person name="Alikhan N.F."/>
            <person name="Baker D."/>
            <person name="Gharbi K."/>
            <person name="Hall N."/>
            <person name="Watson M."/>
            <person name="Adriaenssens E.M."/>
            <person name="Foster-Nyarko E."/>
            <person name="Jarju S."/>
            <person name="Secka A."/>
            <person name="Antonio M."/>
            <person name="Oren A."/>
            <person name="Chaudhuri R.R."/>
            <person name="La Ragione R."/>
            <person name="Hildebrand F."/>
            <person name="Pallen M.J."/>
        </authorList>
    </citation>
    <scope>NUCLEOTIDE SEQUENCE</scope>
    <source>
        <strain evidence="1">ChiBcolR7-4860</strain>
    </source>
</reference>
<sequence>MRFTAAQLAAARTLPRICTVGVLAAVTEVPVSVWTRLRDTVDGPSYETSVNGVTVYRRSDVLHYMHRNIEDPMEVKE</sequence>
<dbReference type="RefSeq" id="WP_278710775.1">
    <property type="nucleotide sequence ID" value="NZ_DYUX01000004.1"/>
</dbReference>
<dbReference type="AlphaFoldDB" id="A0A921IV54"/>